<dbReference type="AlphaFoldDB" id="A0A3B0WAQ4"/>
<evidence type="ECO:0000313" key="2">
    <source>
        <dbReference type="EMBL" id="VAW48312.1"/>
    </source>
</evidence>
<protein>
    <submittedName>
        <fullName evidence="2">Uncharacterized protein</fullName>
    </submittedName>
</protein>
<feature type="region of interest" description="Disordered" evidence="1">
    <location>
        <begin position="185"/>
        <end position="223"/>
    </location>
</feature>
<proteinExistence type="predicted"/>
<evidence type="ECO:0000256" key="1">
    <source>
        <dbReference type="SAM" id="MobiDB-lite"/>
    </source>
</evidence>
<gene>
    <name evidence="2" type="ORF">MNBD_GAMMA03-564</name>
</gene>
<accession>A0A3B0WAQ4</accession>
<name>A0A3B0WAQ4_9ZZZZ</name>
<organism evidence="2">
    <name type="scientific">hydrothermal vent metagenome</name>
    <dbReference type="NCBI Taxonomy" id="652676"/>
    <lineage>
        <taxon>unclassified sequences</taxon>
        <taxon>metagenomes</taxon>
        <taxon>ecological metagenomes</taxon>
    </lineage>
</organism>
<feature type="compositionally biased region" description="Gly residues" evidence="1">
    <location>
        <begin position="212"/>
        <end position="222"/>
    </location>
</feature>
<feature type="non-terminal residue" evidence="2">
    <location>
        <position position="397"/>
    </location>
</feature>
<reference evidence="2" key="1">
    <citation type="submission" date="2018-06" db="EMBL/GenBank/DDBJ databases">
        <authorList>
            <person name="Zhirakovskaya E."/>
        </authorList>
    </citation>
    <scope>NUCLEOTIDE SEQUENCE</scope>
</reference>
<sequence>MKQKRLKRILKIKLLLICCLTLFWQCQDDFEEDNTNIHGLNIANESSVSYRMLTGKEAKNKAELLNSKINSNFSIDSGMAYRTENNTNGIIDYDNILEVIDTSGVANYTFKVNNHPEDSESVFHNLVLSNDGTEQKVTLIKYEYENNATKIENFQGKITARNYSSDGPCDETNIDANLNTGTFNSTTGGSAGSVIPSGPGGSTINVPAPGNSSGGGSGGGTGFLSVSDQPATFHCNSCNFSANSWEGYSQHTDAAGNLWDFTLIVNFGRIADLNLDPNPCDAGGTIGIIDDVEENDCEQLNNLKEKDNFITKMTELKNSLTGTREKGFTVRDIENDEFSDVITGDADGNVDVFYGQTQTNEQIYRTIGSGHNHLQNNLDHIGIFTPEDLGPLLLAGL</sequence>
<dbReference type="EMBL" id="UOFC01000201">
    <property type="protein sequence ID" value="VAW48312.1"/>
    <property type="molecule type" value="Genomic_DNA"/>
</dbReference>